<dbReference type="SMR" id="A0A6I5XSJ6"/>
<dbReference type="InterPro" id="IPR017585">
    <property type="entry name" value="SAF_FlgA"/>
</dbReference>
<proteinExistence type="inferred from homology"/>
<dbReference type="GO" id="GO:0042597">
    <property type="term" value="C:periplasmic space"/>
    <property type="evidence" value="ECO:0007669"/>
    <property type="project" value="UniProtKB-SubCell"/>
</dbReference>
<keyword evidence="4" id="KW-0732">Signal</keyword>
<comment type="similarity">
    <text evidence="2 7">Belongs to the FlgA family.</text>
</comment>
<keyword evidence="8" id="KW-0966">Cell projection</keyword>
<protein>
    <recommendedName>
        <fullName evidence="3 7">Flagella basal body P-ring formation protein FlgA</fullName>
    </recommendedName>
</protein>
<dbReference type="EMBL" id="CP012508">
    <property type="protein sequence ID" value="ALB23101.1"/>
    <property type="molecule type" value="Genomic_DNA"/>
</dbReference>
<evidence type="ECO:0000313" key="9">
    <source>
        <dbReference type="Proteomes" id="UP000029558"/>
    </source>
</evidence>
<dbReference type="RefSeq" id="WP_027242995.1">
    <property type="nucleotide sequence ID" value="NZ_CP012508.1"/>
</dbReference>
<dbReference type="PANTHER" id="PTHR36307:SF1">
    <property type="entry name" value="FLAGELLA BASAL BODY P-RING FORMATION PROTEIN FLGA"/>
    <property type="match status" value="1"/>
</dbReference>
<dbReference type="Pfam" id="PF13144">
    <property type="entry name" value="ChapFlgA"/>
    <property type="match status" value="1"/>
</dbReference>
<evidence type="ECO:0000256" key="7">
    <source>
        <dbReference type="RuleBase" id="RU362063"/>
    </source>
</evidence>
<reference evidence="8 9" key="1">
    <citation type="journal article" date="2014" name="Genome Announc.">
        <title>Comparative Genome Analysis of Two Isolates of the Fish Pathogen Piscirickettsia salmonis from Different Hosts Reveals Major Differences in Virulence-Associated Secretion Systems.</title>
        <authorList>
            <person name="Bohle H."/>
            <person name="Henriquez P."/>
            <person name="Grothusen H."/>
            <person name="Navas E."/>
            <person name="Sandoval A."/>
            <person name="Bustamante F."/>
            <person name="Bustos P."/>
            <person name="Mancilla M."/>
        </authorList>
    </citation>
    <scope>NUCLEOTIDE SEQUENCE [LARGE SCALE GENOMIC DNA]</scope>
    <source>
        <strain evidence="9">B1-32597</strain>
    </source>
</reference>
<dbReference type="PANTHER" id="PTHR36307">
    <property type="entry name" value="FLAGELLA BASAL BODY P-RING FORMATION PROTEIN FLGA"/>
    <property type="match status" value="1"/>
</dbReference>
<dbReference type="SMART" id="SM00858">
    <property type="entry name" value="SAF"/>
    <property type="match status" value="1"/>
</dbReference>
<comment type="subcellular location">
    <subcellularLocation>
        <location evidence="1 7">Periplasm</location>
    </subcellularLocation>
</comment>
<evidence type="ECO:0000256" key="5">
    <source>
        <dbReference type="ARBA" id="ARBA00022764"/>
    </source>
</evidence>
<evidence type="ECO:0000256" key="3">
    <source>
        <dbReference type="ARBA" id="ARBA00014754"/>
    </source>
</evidence>
<gene>
    <name evidence="8" type="primary">flgA</name>
    <name evidence="8" type="ORF">KU39_1921</name>
</gene>
<evidence type="ECO:0000256" key="2">
    <source>
        <dbReference type="ARBA" id="ARBA00010474"/>
    </source>
</evidence>
<dbReference type="InterPro" id="IPR039246">
    <property type="entry name" value="Flagellar_FlgA"/>
</dbReference>
<organism evidence="8 9">
    <name type="scientific">Piscirickettsia salmonis</name>
    <dbReference type="NCBI Taxonomy" id="1238"/>
    <lineage>
        <taxon>Bacteria</taxon>
        <taxon>Pseudomonadati</taxon>
        <taxon>Pseudomonadota</taxon>
        <taxon>Gammaproteobacteria</taxon>
        <taxon>Thiotrichales</taxon>
        <taxon>Piscirickettsiaceae</taxon>
        <taxon>Piscirickettsia</taxon>
    </lineage>
</organism>
<dbReference type="GO" id="GO:0044780">
    <property type="term" value="P:bacterial-type flagellum assembly"/>
    <property type="evidence" value="ECO:0007669"/>
    <property type="project" value="InterPro"/>
</dbReference>
<sequence length="235" mass="27345">MRIHIITYIYATLLLIFSISNHAKKNTQDYTVLKKIAYHYLYGQVRLHAKQFQLDIHKPTSRVKLKACKTEQLTPFLPAHQKLLSTRSIGIRCPEHDWVTYLPVKLTVYAQVIVAREQIPRNTLIRRDQLELKTISYRELRSNYYQKFDYLIGRNTKYPIKSGSIISEYSLKKEYMVQRGEHVQIRAQINNIKATSLGVALQNALRGQQVEVKNIQSQKIIKGKATDKGVVDVIY</sequence>
<evidence type="ECO:0000313" key="8">
    <source>
        <dbReference type="EMBL" id="ALB23101.1"/>
    </source>
</evidence>
<dbReference type="CDD" id="cd11614">
    <property type="entry name" value="SAF_CpaB_FlgA_like"/>
    <property type="match status" value="1"/>
</dbReference>
<comment type="function">
    <text evidence="6 7">Involved in the assembly process of the P-ring formation. It may associate with FlgF on the rod constituting a structure essential for the P-ring assembly or may act as a modulator protein for the P-ring assembly.</text>
</comment>
<dbReference type="Gene3D" id="2.30.30.760">
    <property type="match status" value="1"/>
</dbReference>
<keyword evidence="5 7" id="KW-0574">Periplasm</keyword>
<keyword evidence="8" id="KW-0282">Flagellum</keyword>
<evidence type="ECO:0000256" key="1">
    <source>
        <dbReference type="ARBA" id="ARBA00004418"/>
    </source>
</evidence>
<dbReference type="InterPro" id="IPR041231">
    <property type="entry name" value="FlgA_N"/>
</dbReference>
<evidence type="ECO:0000256" key="4">
    <source>
        <dbReference type="ARBA" id="ARBA00022729"/>
    </source>
</evidence>
<dbReference type="NCBIfam" id="TIGR03170">
    <property type="entry name" value="flgA_cterm"/>
    <property type="match status" value="1"/>
</dbReference>
<dbReference type="AlphaFoldDB" id="A0A6I5XSJ6"/>
<keyword evidence="8" id="KW-0969">Cilium</keyword>
<dbReference type="OrthoDB" id="1669037at2"/>
<dbReference type="Pfam" id="PF17656">
    <property type="entry name" value="ChapFlgA_N"/>
    <property type="match status" value="1"/>
</dbReference>
<dbReference type="Gene3D" id="3.90.1210.10">
    <property type="entry name" value="Antifreeze-like/N-acetylneuraminic acid synthase C-terminal domain"/>
    <property type="match status" value="1"/>
</dbReference>
<accession>A0A6I5XSJ6</accession>
<dbReference type="InterPro" id="IPR013974">
    <property type="entry name" value="SAF"/>
</dbReference>
<dbReference type="Proteomes" id="UP000029558">
    <property type="component" value="Chromosome"/>
</dbReference>
<keyword evidence="7" id="KW-1005">Bacterial flagellum biogenesis</keyword>
<evidence type="ECO:0000256" key="6">
    <source>
        <dbReference type="ARBA" id="ARBA00025643"/>
    </source>
</evidence>
<name>A0A6I5XSJ6_PISSA</name>